<dbReference type="Proteomes" id="UP000438120">
    <property type="component" value="Unassembled WGS sequence"/>
</dbReference>
<keyword evidence="3" id="KW-1185">Reference proteome</keyword>
<feature type="domain" description="HTH cro/C1-type" evidence="1">
    <location>
        <begin position="17"/>
        <end position="70"/>
    </location>
</feature>
<dbReference type="InterPro" id="IPR053163">
    <property type="entry name" value="HTH-type_regulator_Rgg"/>
</dbReference>
<dbReference type="InterPro" id="IPR010057">
    <property type="entry name" value="Transcription_activator_Rgg_C"/>
</dbReference>
<evidence type="ECO:0000313" key="2">
    <source>
        <dbReference type="EMBL" id="MST86081.1"/>
    </source>
</evidence>
<dbReference type="EMBL" id="VUMX01000001">
    <property type="protein sequence ID" value="MST86081.1"/>
    <property type="molecule type" value="Genomic_DNA"/>
</dbReference>
<gene>
    <name evidence="2" type="ORF">FYJ62_00020</name>
</gene>
<comment type="caution">
    <text evidence="2">The sequence shown here is derived from an EMBL/GenBank/DDBJ whole genome shotgun (WGS) entry which is preliminary data.</text>
</comment>
<sequence length="291" mass="34274">MSYLTVEELEMEIGELLQKYRIEQGKTQKSWAGNVISPSFYSKVEKGLNRISAEDLLKLLEANHIPLGEFFSHLEGEAGQRKKWEKNLRARLMQAYYHGNQADFQQLSKEVQASSFPDKEEQLLIIEGWMETIKDNQEANEVLRQKIKDKIFNIDVFDKKRLMLYCNFMDFYDLESNRYLSRQIVEKYRQTTDVDIQVALLAIIDNLLTDFAEKREVNGTEYFIEAGKQIPTRPELFFYKNSLLFFENLLAYQAEPSADKMKYCRLAVQNYQLLGMAEYGQEVQKFLDEHM</sequence>
<dbReference type="Pfam" id="PF01381">
    <property type="entry name" value="HTH_3"/>
    <property type="match status" value="1"/>
</dbReference>
<name>A0A6A8MBA8_9LACO</name>
<dbReference type="SMART" id="SM00530">
    <property type="entry name" value="HTH_XRE"/>
    <property type="match status" value="1"/>
</dbReference>
<dbReference type="PROSITE" id="PS50943">
    <property type="entry name" value="HTH_CROC1"/>
    <property type="match status" value="1"/>
</dbReference>
<dbReference type="AlphaFoldDB" id="A0A6A8MBA8"/>
<dbReference type="GO" id="GO:0003677">
    <property type="term" value="F:DNA binding"/>
    <property type="evidence" value="ECO:0007669"/>
    <property type="project" value="InterPro"/>
</dbReference>
<reference evidence="2 3" key="1">
    <citation type="submission" date="2019-08" db="EMBL/GenBank/DDBJ databases">
        <title>In-depth cultivation of the pig gut microbiome towards novel bacterial diversity and tailored functional studies.</title>
        <authorList>
            <person name="Wylensek D."/>
            <person name="Hitch T.C.A."/>
            <person name="Clavel T."/>
        </authorList>
    </citation>
    <scope>NUCLEOTIDE SEQUENCE [LARGE SCALE GENOMIC DNA]</scope>
    <source>
        <strain evidence="2 3">Bifido-178-WT-2B</strain>
    </source>
</reference>
<dbReference type="SUPFAM" id="SSF47413">
    <property type="entry name" value="lambda repressor-like DNA-binding domains"/>
    <property type="match status" value="1"/>
</dbReference>
<protein>
    <submittedName>
        <fullName evidence="2">Helix-turn-helix transcriptional regulator</fullName>
    </submittedName>
</protein>
<accession>A0A6A8MBA8</accession>
<evidence type="ECO:0000259" key="1">
    <source>
        <dbReference type="PROSITE" id="PS50943"/>
    </source>
</evidence>
<dbReference type="Pfam" id="PF21259">
    <property type="entry name" value="Rgg_C"/>
    <property type="match status" value="1"/>
</dbReference>
<dbReference type="PANTHER" id="PTHR37038">
    <property type="entry name" value="TRANSCRIPTIONAL REGULATOR-RELATED"/>
    <property type="match status" value="1"/>
</dbReference>
<dbReference type="CDD" id="cd00093">
    <property type="entry name" value="HTH_XRE"/>
    <property type="match status" value="1"/>
</dbReference>
<dbReference type="InterPro" id="IPR001387">
    <property type="entry name" value="Cro/C1-type_HTH"/>
</dbReference>
<dbReference type="OrthoDB" id="2321511at2"/>
<dbReference type="InterPro" id="IPR010982">
    <property type="entry name" value="Lambda_DNA-bd_dom_sf"/>
</dbReference>
<evidence type="ECO:0000313" key="3">
    <source>
        <dbReference type="Proteomes" id="UP000438120"/>
    </source>
</evidence>
<dbReference type="Gene3D" id="1.25.40.10">
    <property type="entry name" value="Tetratricopeptide repeat domain"/>
    <property type="match status" value="1"/>
</dbReference>
<dbReference type="InterPro" id="IPR011990">
    <property type="entry name" value="TPR-like_helical_dom_sf"/>
</dbReference>
<organism evidence="2 3">
    <name type="scientific">Lactobacillus porci</name>
    <dbReference type="NCBI Taxonomy" id="2012477"/>
    <lineage>
        <taxon>Bacteria</taxon>
        <taxon>Bacillati</taxon>
        <taxon>Bacillota</taxon>
        <taxon>Bacilli</taxon>
        <taxon>Lactobacillales</taxon>
        <taxon>Lactobacillaceae</taxon>
        <taxon>Lactobacillus</taxon>
    </lineage>
</organism>
<proteinExistence type="predicted"/>